<proteinExistence type="predicted"/>
<dbReference type="PATRIC" id="fig|1203610.3.peg.4641"/>
<dbReference type="EMBL" id="AQHW01000025">
    <property type="protein sequence ID" value="KKB49489.1"/>
    <property type="molecule type" value="Genomic_DNA"/>
</dbReference>
<dbReference type="AlphaFoldDB" id="A0A0F5IV96"/>
<evidence type="ECO:0000313" key="1">
    <source>
        <dbReference type="EMBL" id="KKB49489.1"/>
    </source>
</evidence>
<reference evidence="1 2" key="1">
    <citation type="submission" date="2013-04" db="EMBL/GenBank/DDBJ databases">
        <title>The Genome Sequence of Parabacteroides gordonii DSM 23371.</title>
        <authorList>
            <consortium name="The Broad Institute Genomics Platform"/>
            <person name="Earl A."/>
            <person name="Ward D."/>
            <person name="Feldgarden M."/>
            <person name="Gevers D."/>
            <person name="Martens E."/>
            <person name="Sakamoto M."/>
            <person name="Benno Y."/>
            <person name="Suzuki N."/>
            <person name="Matsunaga N."/>
            <person name="Koshihara K."/>
            <person name="Seki M."/>
            <person name="Komiya H."/>
            <person name="Walker B."/>
            <person name="Young S."/>
            <person name="Zeng Q."/>
            <person name="Gargeya S."/>
            <person name="Fitzgerald M."/>
            <person name="Haas B."/>
            <person name="Abouelleil A."/>
            <person name="Allen A.W."/>
            <person name="Alvarado L."/>
            <person name="Arachchi H.M."/>
            <person name="Berlin A.M."/>
            <person name="Chapman S.B."/>
            <person name="Gainer-Dewar J."/>
            <person name="Goldberg J."/>
            <person name="Griggs A."/>
            <person name="Gujja S."/>
            <person name="Hansen M."/>
            <person name="Howarth C."/>
            <person name="Imamovic A."/>
            <person name="Ireland A."/>
            <person name="Larimer J."/>
            <person name="McCowan C."/>
            <person name="Murphy C."/>
            <person name="Pearson M."/>
            <person name="Poon T.W."/>
            <person name="Priest M."/>
            <person name="Roberts A."/>
            <person name="Saif S."/>
            <person name="Shea T."/>
            <person name="Sisk P."/>
            <person name="Sykes S."/>
            <person name="Wortman J."/>
            <person name="Nusbaum C."/>
            <person name="Birren B."/>
        </authorList>
    </citation>
    <scope>NUCLEOTIDE SEQUENCE [LARGE SCALE GENOMIC DNA]</scope>
    <source>
        <strain evidence="1 2">MS-1</strain>
    </source>
</reference>
<sequence>MIKIKLADSIIKSHLVDSKGNSYCSIPISVDKKLNVEGLFDKLVAIDPKLKSYDQSTSPYYTIFVNVPIDMELEAKEANSQVGENTYEIMWGLPQDIILSKLPCFVPKHHWKKVEV</sequence>
<dbReference type="STRING" id="1203610.HMPREF1536_04553"/>
<dbReference type="HOGENOM" id="CLU_2094471_0_0_10"/>
<dbReference type="GeneID" id="69502439"/>
<gene>
    <name evidence="1" type="ORF">HMPREF1536_04553</name>
</gene>
<dbReference type="Proteomes" id="UP000033035">
    <property type="component" value="Unassembled WGS sequence"/>
</dbReference>
<protein>
    <submittedName>
        <fullName evidence="1">Uncharacterized protein</fullName>
    </submittedName>
</protein>
<accession>A0A0F5IV96</accession>
<name>A0A0F5IV96_9BACT</name>
<organism evidence="1 2">
    <name type="scientific">Parabacteroides gordonii MS-1 = DSM 23371</name>
    <dbReference type="NCBI Taxonomy" id="1203610"/>
    <lineage>
        <taxon>Bacteria</taxon>
        <taxon>Pseudomonadati</taxon>
        <taxon>Bacteroidota</taxon>
        <taxon>Bacteroidia</taxon>
        <taxon>Bacteroidales</taxon>
        <taxon>Tannerellaceae</taxon>
        <taxon>Parabacteroides</taxon>
    </lineage>
</organism>
<comment type="caution">
    <text evidence="1">The sequence shown here is derived from an EMBL/GenBank/DDBJ whole genome shotgun (WGS) entry which is preliminary data.</text>
</comment>
<dbReference type="RefSeq" id="WP_005862061.1">
    <property type="nucleotide sequence ID" value="NZ_AUAE01000027.1"/>
</dbReference>
<evidence type="ECO:0000313" key="2">
    <source>
        <dbReference type="Proteomes" id="UP000033035"/>
    </source>
</evidence>
<keyword evidence="2" id="KW-1185">Reference proteome</keyword>